<evidence type="ECO:0000313" key="2">
    <source>
        <dbReference type="Proteomes" id="UP001321473"/>
    </source>
</evidence>
<evidence type="ECO:0008006" key="3">
    <source>
        <dbReference type="Google" id="ProtNLM"/>
    </source>
</evidence>
<sequence length="78" mass="8639">MMTSDVVSRVVFVTGNSNKLREVVAILGKIPGFEVCHNNHSEAIRATLLTLGAVYSAPQAFCCQKWTGHRRHRCPLQS</sequence>
<comment type="caution">
    <text evidence="1">The sequence shown here is derived from an EMBL/GenBank/DDBJ whole genome shotgun (WGS) entry which is preliminary data.</text>
</comment>
<organism evidence="1 2">
    <name type="scientific">Amblyomma americanum</name>
    <name type="common">Lone star tick</name>
    <dbReference type="NCBI Taxonomy" id="6943"/>
    <lineage>
        <taxon>Eukaryota</taxon>
        <taxon>Metazoa</taxon>
        <taxon>Ecdysozoa</taxon>
        <taxon>Arthropoda</taxon>
        <taxon>Chelicerata</taxon>
        <taxon>Arachnida</taxon>
        <taxon>Acari</taxon>
        <taxon>Parasitiformes</taxon>
        <taxon>Ixodida</taxon>
        <taxon>Ixodoidea</taxon>
        <taxon>Ixodidae</taxon>
        <taxon>Amblyomminae</taxon>
        <taxon>Amblyomma</taxon>
    </lineage>
</organism>
<dbReference type="AlphaFoldDB" id="A0AAQ4E7G2"/>
<protein>
    <recommendedName>
        <fullName evidence="3">Inosine triphosphate pyrophosphatase</fullName>
    </recommendedName>
</protein>
<evidence type="ECO:0000313" key="1">
    <source>
        <dbReference type="EMBL" id="KAK8770669.1"/>
    </source>
</evidence>
<proteinExistence type="predicted"/>
<reference evidence="1 2" key="1">
    <citation type="journal article" date="2023" name="Arcadia Sci">
        <title>De novo assembly of a long-read Amblyomma americanum tick genome.</title>
        <authorList>
            <person name="Chou S."/>
            <person name="Poskanzer K.E."/>
            <person name="Rollins M."/>
            <person name="Thuy-Boun P.S."/>
        </authorList>
    </citation>
    <scope>NUCLEOTIDE SEQUENCE [LARGE SCALE GENOMIC DNA]</scope>
    <source>
        <strain evidence="1">F_SG_1</strain>
        <tissue evidence="1">Salivary glands</tissue>
    </source>
</reference>
<dbReference type="EMBL" id="JARKHS020020718">
    <property type="protein sequence ID" value="KAK8770669.1"/>
    <property type="molecule type" value="Genomic_DNA"/>
</dbReference>
<gene>
    <name evidence="1" type="ORF">V5799_012864</name>
</gene>
<keyword evidence="2" id="KW-1185">Reference proteome</keyword>
<name>A0AAQ4E7G2_AMBAM</name>
<accession>A0AAQ4E7G2</accession>
<dbReference type="Proteomes" id="UP001321473">
    <property type="component" value="Unassembled WGS sequence"/>
</dbReference>